<keyword evidence="3" id="KW-1185">Reference proteome</keyword>
<protein>
    <submittedName>
        <fullName evidence="4">Protein kinase domain-containing protein</fullName>
    </submittedName>
</protein>
<dbReference type="EMBL" id="UYRR01030990">
    <property type="protein sequence ID" value="VDK42600.1"/>
    <property type="molecule type" value="Genomic_DNA"/>
</dbReference>
<evidence type="ECO:0000313" key="2">
    <source>
        <dbReference type="EMBL" id="VDK42600.1"/>
    </source>
</evidence>
<reference evidence="2 3" key="2">
    <citation type="submission" date="2018-11" db="EMBL/GenBank/DDBJ databases">
        <authorList>
            <consortium name="Pathogen Informatics"/>
        </authorList>
    </citation>
    <scope>NUCLEOTIDE SEQUENCE [LARGE SCALE GENOMIC DNA]</scope>
</reference>
<feature type="signal peptide" evidence="1">
    <location>
        <begin position="1"/>
        <end position="18"/>
    </location>
</feature>
<evidence type="ECO:0000256" key="1">
    <source>
        <dbReference type="SAM" id="SignalP"/>
    </source>
</evidence>
<accession>A0A0M3JRX4</accession>
<dbReference type="AlphaFoldDB" id="A0A0M3JRX4"/>
<proteinExistence type="predicted"/>
<dbReference type="WBParaSite" id="ASIM_0001068401-mRNA-1">
    <property type="protein sequence ID" value="ASIM_0001068401-mRNA-1"/>
    <property type="gene ID" value="ASIM_0001068401"/>
</dbReference>
<reference evidence="4" key="1">
    <citation type="submission" date="2016-04" db="UniProtKB">
        <authorList>
            <consortium name="WormBaseParasite"/>
        </authorList>
    </citation>
    <scope>IDENTIFICATION</scope>
</reference>
<dbReference type="OrthoDB" id="10645871at2759"/>
<dbReference type="Proteomes" id="UP000267096">
    <property type="component" value="Unassembled WGS sequence"/>
</dbReference>
<evidence type="ECO:0000313" key="3">
    <source>
        <dbReference type="Proteomes" id="UP000267096"/>
    </source>
</evidence>
<organism evidence="4">
    <name type="scientific">Anisakis simplex</name>
    <name type="common">Herring worm</name>
    <dbReference type="NCBI Taxonomy" id="6269"/>
    <lineage>
        <taxon>Eukaryota</taxon>
        <taxon>Metazoa</taxon>
        <taxon>Ecdysozoa</taxon>
        <taxon>Nematoda</taxon>
        <taxon>Chromadorea</taxon>
        <taxon>Rhabditida</taxon>
        <taxon>Spirurina</taxon>
        <taxon>Ascaridomorpha</taxon>
        <taxon>Ascaridoidea</taxon>
        <taxon>Anisakidae</taxon>
        <taxon>Anisakis</taxon>
        <taxon>Anisakis simplex complex</taxon>
    </lineage>
</organism>
<gene>
    <name evidence="2" type="ORF">ASIM_LOCUS10242</name>
</gene>
<feature type="chain" id="PRO_5043120967" evidence="1">
    <location>
        <begin position="19"/>
        <end position="489"/>
    </location>
</feature>
<evidence type="ECO:0000313" key="4">
    <source>
        <dbReference type="WBParaSite" id="ASIM_0001068401-mRNA-1"/>
    </source>
</evidence>
<sequence>MKSVTLLISFLLLVSVNSQQQIKSIVIPQPPPQGCLQCTLRAAYRPLGRPSFIDCNPGGSSTYSACVGCCAGYALSRGKNVIDGTGLVTQNNRCFEEEDWCKSCATSGWAMLLQFIWPFSQFIFYLNATLVYVTWQSNDHTLLLSSWRQNKIVRAINDDATTSLASFNMHSIIVLFGCLLSASLVVPQGRRPVQSQSVIIPQPPSGGGCVRCDNNAFFQTLLNNRVQFITCSNQKESGCAGCCTAYALYKDSVTSIADKTCRLQKGIYLFASNLIFIHLDMNSLFALFCFVAIACAQRPQRPQSSVVQQQSIVNPSRGCVNCNARAVFSFRGGFRSRTVTCNSVSRADCPECCKAYAISIGKRPTVSLSEPSKTFTFLNGIVSSLEYEVSLYFVLLDGYCICTTTTTTLGGAATANCESNSWLRELQRTSSVHFPRRIPIENSGMQPRFSSRLSGMLQSVRNFNWKASGSFGWFHCKQQMPVLYYVSIS</sequence>
<name>A0A0M3JRX4_ANISI</name>
<keyword evidence="1" id="KW-0732">Signal</keyword>